<comment type="caution">
    <text evidence="3">The sequence shown here is derived from an EMBL/GenBank/DDBJ whole genome shotgun (WGS) entry which is preliminary data.</text>
</comment>
<keyword evidence="2" id="KW-1133">Transmembrane helix</keyword>
<gene>
    <name evidence="3" type="ORF">SDC9_154677</name>
</gene>
<accession>A0A645EZP3</accession>
<evidence type="ECO:0000256" key="1">
    <source>
        <dbReference type="SAM" id="MobiDB-lite"/>
    </source>
</evidence>
<reference evidence="3" key="1">
    <citation type="submission" date="2019-08" db="EMBL/GenBank/DDBJ databases">
        <authorList>
            <person name="Kucharzyk K."/>
            <person name="Murdoch R.W."/>
            <person name="Higgins S."/>
            <person name="Loffler F."/>
        </authorList>
    </citation>
    <scope>NUCLEOTIDE SEQUENCE</scope>
</reference>
<dbReference type="EMBL" id="VSSQ01053382">
    <property type="protein sequence ID" value="MPN07407.1"/>
    <property type="molecule type" value="Genomic_DNA"/>
</dbReference>
<dbReference type="AlphaFoldDB" id="A0A645EZP3"/>
<name>A0A645EZP3_9ZZZZ</name>
<protein>
    <submittedName>
        <fullName evidence="3">Uncharacterized protein</fullName>
    </submittedName>
</protein>
<evidence type="ECO:0000313" key="3">
    <source>
        <dbReference type="EMBL" id="MPN07407.1"/>
    </source>
</evidence>
<feature type="transmembrane region" description="Helical" evidence="2">
    <location>
        <begin position="160"/>
        <end position="182"/>
    </location>
</feature>
<organism evidence="3">
    <name type="scientific">bioreactor metagenome</name>
    <dbReference type="NCBI Taxonomy" id="1076179"/>
    <lineage>
        <taxon>unclassified sequences</taxon>
        <taxon>metagenomes</taxon>
        <taxon>ecological metagenomes</taxon>
    </lineage>
</organism>
<feature type="region of interest" description="Disordered" evidence="1">
    <location>
        <begin position="1"/>
        <end position="30"/>
    </location>
</feature>
<sequence length="248" mass="27964">MAHAVSDFCNRHRLHAAKPPDKMRKKGGPRRRAELLFDFSAVNRYPPKQQGRGWRGHRKDAMGASDKSRTDMHRRGADAFGRQHVKQKTTADNIGHRVERADLVEMNLIGRTAVHLPFGLPDEPVYGQGVGFDLLGQIEAFDQSAHLFIAEMPVAVRMDFLMAVMVVMPLFVTVIMFMIMIIEKDILLLPYKVDVLCLLLLPVHMHPDHRSPDAALFGRRAGPNFVFCLGACRNGRGPFKREARTLSC</sequence>
<feature type="region of interest" description="Disordered" evidence="1">
    <location>
        <begin position="46"/>
        <end position="71"/>
    </location>
</feature>
<keyword evidence="2" id="KW-0472">Membrane</keyword>
<keyword evidence="2" id="KW-0812">Transmembrane</keyword>
<evidence type="ECO:0000256" key="2">
    <source>
        <dbReference type="SAM" id="Phobius"/>
    </source>
</evidence>
<proteinExistence type="predicted"/>